<reference evidence="1 2" key="1">
    <citation type="submission" date="2006-02" db="EMBL/GenBank/DDBJ databases">
        <authorList>
            <person name="Moran M.A."/>
            <person name="Kjelleberg S."/>
            <person name="Egan S."/>
            <person name="Saunders N."/>
            <person name="Thomas T."/>
            <person name="Ferriera S."/>
            <person name="Johnson J."/>
            <person name="Kravitz S."/>
            <person name="Halpern A."/>
            <person name="Remington K."/>
            <person name="Beeson K."/>
            <person name="Tran B."/>
            <person name="Rogers Y.-H."/>
            <person name="Friedman R."/>
            <person name="Venter J.C."/>
        </authorList>
    </citation>
    <scope>NUCLEOTIDE SEQUENCE [LARGE SCALE GENOMIC DNA]</scope>
    <source>
        <strain evidence="1 2">D2</strain>
    </source>
</reference>
<dbReference type="AlphaFoldDB" id="A4C4V8"/>
<comment type="caution">
    <text evidence="1">The sequence shown here is derived from an EMBL/GenBank/DDBJ whole genome shotgun (WGS) entry which is preliminary data.</text>
</comment>
<accession>A4C4V8</accession>
<evidence type="ECO:0000313" key="1">
    <source>
        <dbReference type="EMBL" id="EAR30590.1"/>
    </source>
</evidence>
<dbReference type="Proteomes" id="UP000006201">
    <property type="component" value="Unassembled WGS sequence"/>
</dbReference>
<organism evidence="1 2">
    <name type="scientific">Pseudoalteromonas tunicata D2</name>
    <dbReference type="NCBI Taxonomy" id="87626"/>
    <lineage>
        <taxon>Bacteria</taxon>
        <taxon>Pseudomonadati</taxon>
        <taxon>Pseudomonadota</taxon>
        <taxon>Gammaproteobacteria</taxon>
        <taxon>Alteromonadales</taxon>
        <taxon>Pseudoalteromonadaceae</taxon>
        <taxon>Pseudoalteromonas</taxon>
    </lineage>
</organism>
<protein>
    <submittedName>
        <fullName evidence="1">Uncharacterized protein</fullName>
    </submittedName>
</protein>
<dbReference type="HOGENOM" id="CLU_1739002_0_0_6"/>
<dbReference type="EMBL" id="AAOH01000001">
    <property type="protein sequence ID" value="EAR30590.1"/>
    <property type="molecule type" value="Genomic_DNA"/>
</dbReference>
<sequence length="150" mass="17171">MLTKIQILLFLIVQFLFTCKASELEVLLFETNSDIKVLLSNSSLDNVLIESKLIFWDCSFVGNLCIEAKTLSGDNMPVHYSPKRFDVSFGDRFELRPSKITGVSLSKDKLSMMLKLKKDSSVYITVHYHNKSLDKVFSSKPTKVDIERRN</sequence>
<evidence type="ECO:0000313" key="2">
    <source>
        <dbReference type="Proteomes" id="UP000006201"/>
    </source>
</evidence>
<gene>
    <name evidence="1" type="ORF">PTD2_03436</name>
</gene>
<proteinExistence type="predicted"/>
<name>A4C4V8_9GAMM</name>
<keyword evidence="2" id="KW-1185">Reference proteome</keyword>